<dbReference type="SMART" id="SM00353">
    <property type="entry name" value="HLH"/>
    <property type="match status" value="1"/>
</dbReference>
<comment type="similarity">
    <text evidence="2">Belongs to the bHLH protein family.</text>
</comment>
<dbReference type="GO" id="GO:0003700">
    <property type="term" value="F:DNA-binding transcription factor activity"/>
    <property type="evidence" value="ECO:0007669"/>
    <property type="project" value="InterPro"/>
</dbReference>
<protein>
    <recommendedName>
        <fullName evidence="7">BHLH domain-containing protein</fullName>
    </recommendedName>
</protein>
<gene>
    <name evidence="8" type="ORF">HPP92_018683</name>
</gene>
<evidence type="ECO:0000256" key="2">
    <source>
        <dbReference type="ARBA" id="ARBA00005510"/>
    </source>
</evidence>
<dbReference type="Pfam" id="PF00010">
    <property type="entry name" value="HLH"/>
    <property type="match status" value="1"/>
</dbReference>
<evidence type="ECO:0000313" key="8">
    <source>
        <dbReference type="EMBL" id="KAG0469355.1"/>
    </source>
</evidence>
<keyword evidence="4" id="KW-0238">DNA-binding</keyword>
<evidence type="ECO:0000256" key="6">
    <source>
        <dbReference type="ARBA" id="ARBA00023242"/>
    </source>
</evidence>
<dbReference type="InterPro" id="IPR036638">
    <property type="entry name" value="HLH_DNA-bd_sf"/>
</dbReference>
<reference evidence="8 9" key="1">
    <citation type="journal article" date="2020" name="Nat. Food">
        <title>A phased Vanilla planifolia genome enables genetic improvement of flavour and production.</title>
        <authorList>
            <person name="Hasing T."/>
            <person name="Tang H."/>
            <person name="Brym M."/>
            <person name="Khazi F."/>
            <person name="Huang T."/>
            <person name="Chambers A.H."/>
        </authorList>
    </citation>
    <scope>NUCLEOTIDE SEQUENCE [LARGE SCALE GENOMIC DNA]</scope>
    <source>
        <tissue evidence="8">Leaf</tissue>
    </source>
</reference>
<evidence type="ECO:0000259" key="7">
    <source>
        <dbReference type="PROSITE" id="PS50888"/>
    </source>
</evidence>
<evidence type="ECO:0000313" key="9">
    <source>
        <dbReference type="Proteomes" id="UP000639772"/>
    </source>
</evidence>
<comment type="subcellular location">
    <subcellularLocation>
        <location evidence="1">Nucleus</location>
    </subcellularLocation>
</comment>
<feature type="domain" description="BHLH" evidence="7">
    <location>
        <begin position="131"/>
        <end position="180"/>
    </location>
</feature>
<name>A0A835QA84_VANPL</name>
<dbReference type="Gene3D" id="4.10.280.10">
    <property type="entry name" value="Helix-loop-helix DNA-binding domain"/>
    <property type="match status" value="1"/>
</dbReference>
<keyword evidence="5" id="KW-0804">Transcription</keyword>
<dbReference type="PANTHER" id="PTHR45914">
    <property type="entry name" value="TRANSCRIPTION FACTOR HEC3-RELATED"/>
    <property type="match status" value="1"/>
</dbReference>
<evidence type="ECO:0000256" key="3">
    <source>
        <dbReference type="ARBA" id="ARBA00023015"/>
    </source>
</evidence>
<dbReference type="OrthoDB" id="2017571at2759"/>
<dbReference type="PROSITE" id="PS50888">
    <property type="entry name" value="BHLH"/>
    <property type="match status" value="1"/>
</dbReference>
<proteinExistence type="inferred from homology"/>
<organism evidence="8 9">
    <name type="scientific">Vanilla planifolia</name>
    <name type="common">Vanilla</name>
    <dbReference type="NCBI Taxonomy" id="51239"/>
    <lineage>
        <taxon>Eukaryota</taxon>
        <taxon>Viridiplantae</taxon>
        <taxon>Streptophyta</taxon>
        <taxon>Embryophyta</taxon>
        <taxon>Tracheophyta</taxon>
        <taxon>Spermatophyta</taxon>
        <taxon>Magnoliopsida</taxon>
        <taxon>Liliopsida</taxon>
        <taxon>Asparagales</taxon>
        <taxon>Orchidaceae</taxon>
        <taxon>Vanilloideae</taxon>
        <taxon>Vanilleae</taxon>
        <taxon>Vanilla</taxon>
    </lineage>
</organism>
<dbReference type="FunFam" id="4.10.280.10:FF:000053">
    <property type="entry name" value="BHLH transcription factor"/>
    <property type="match status" value="1"/>
</dbReference>
<sequence length="217" mass="24227">MNPNPTSPLTSTAEQQLEWMEMVMEMENLADLNDPMTLPQPPLLVSSNPFSPSPIKTNTTSQPAFCTTSANAMPSADYFTTTRSWPAAADYHPPPGSVVAMRDMIFRMAAMQPVYIDPESVKAPRRRNVRISSDPQSVAARHRRERISEKIRILQHLVPGGTKMDTASMLDEAINYVKFLKLQVRSLERAASSAGSACFCFPVPLDYEYFVGVEHKF</sequence>
<evidence type="ECO:0000256" key="1">
    <source>
        <dbReference type="ARBA" id="ARBA00004123"/>
    </source>
</evidence>
<dbReference type="GO" id="GO:0046983">
    <property type="term" value="F:protein dimerization activity"/>
    <property type="evidence" value="ECO:0007669"/>
    <property type="project" value="InterPro"/>
</dbReference>
<keyword evidence="3" id="KW-0805">Transcription regulation</keyword>
<dbReference type="Proteomes" id="UP000639772">
    <property type="component" value="Chromosome 9"/>
</dbReference>
<comment type="caution">
    <text evidence="8">The sequence shown here is derived from an EMBL/GenBank/DDBJ whole genome shotgun (WGS) entry which is preliminary data.</text>
</comment>
<dbReference type="GO" id="GO:0005634">
    <property type="term" value="C:nucleus"/>
    <property type="evidence" value="ECO:0007669"/>
    <property type="project" value="UniProtKB-SubCell"/>
</dbReference>
<dbReference type="EMBL" id="JADCNM010000009">
    <property type="protein sequence ID" value="KAG0469355.1"/>
    <property type="molecule type" value="Genomic_DNA"/>
</dbReference>
<dbReference type="CDD" id="cd11454">
    <property type="entry name" value="bHLH_AtIND_like"/>
    <property type="match status" value="1"/>
</dbReference>
<dbReference type="InterPro" id="IPR045843">
    <property type="entry name" value="IND-like"/>
</dbReference>
<keyword evidence="6" id="KW-0539">Nucleus</keyword>
<accession>A0A835QA84</accession>
<dbReference type="GO" id="GO:0003677">
    <property type="term" value="F:DNA binding"/>
    <property type="evidence" value="ECO:0007669"/>
    <property type="project" value="UniProtKB-KW"/>
</dbReference>
<evidence type="ECO:0000256" key="5">
    <source>
        <dbReference type="ARBA" id="ARBA00023163"/>
    </source>
</evidence>
<dbReference type="SUPFAM" id="SSF47459">
    <property type="entry name" value="HLH, helix-loop-helix DNA-binding domain"/>
    <property type="match status" value="1"/>
</dbReference>
<dbReference type="InterPro" id="IPR011598">
    <property type="entry name" value="bHLH_dom"/>
</dbReference>
<dbReference type="PANTHER" id="PTHR45914:SF54">
    <property type="entry name" value="OS08G0471401 PROTEIN"/>
    <property type="match status" value="1"/>
</dbReference>
<dbReference type="AlphaFoldDB" id="A0A835QA84"/>
<evidence type="ECO:0000256" key="4">
    <source>
        <dbReference type="ARBA" id="ARBA00023125"/>
    </source>
</evidence>